<dbReference type="Proteomes" id="UP000321353">
    <property type="component" value="Chromosome"/>
</dbReference>
<name>A0A5B9M4P2_9BACT</name>
<dbReference type="EMBL" id="CP036264">
    <property type="protein sequence ID" value="QEF96101.1"/>
    <property type="molecule type" value="Genomic_DNA"/>
</dbReference>
<reference evidence="1 2" key="1">
    <citation type="submission" date="2019-02" db="EMBL/GenBank/DDBJ databases">
        <title>Planctomycetal bacteria perform biofilm scaping via a novel small molecule.</title>
        <authorList>
            <person name="Jeske O."/>
            <person name="Boedeker C."/>
            <person name="Wiegand S."/>
            <person name="Breitling P."/>
            <person name="Kallscheuer N."/>
            <person name="Jogler M."/>
            <person name="Rohde M."/>
            <person name="Petersen J."/>
            <person name="Medema M.H."/>
            <person name="Surup F."/>
            <person name="Jogler C."/>
        </authorList>
    </citation>
    <scope>NUCLEOTIDE SEQUENCE [LARGE SCALE GENOMIC DNA]</scope>
    <source>
        <strain evidence="1 2">Mal15</strain>
    </source>
</reference>
<evidence type="ECO:0000313" key="2">
    <source>
        <dbReference type="Proteomes" id="UP000321353"/>
    </source>
</evidence>
<protein>
    <submittedName>
        <fullName evidence="1">Uncharacterized protein</fullName>
    </submittedName>
</protein>
<keyword evidence="2" id="KW-1185">Reference proteome</keyword>
<evidence type="ECO:0000313" key="1">
    <source>
        <dbReference type="EMBL" id="QEF96101.1"/>
    </source>
</evidence>
<dbReference type="KEGG" id="smam:Mal15_01270"/>
<proteinExistence type="predicted"/>
<dbReference type="RefSeq" id="WP_147865969.1">
    <property type="nucleotide sequence ID" value="NZ_CP036264.1"/>
</dbReference>
<organism evidence="1 2">
    <name type="scientific">Stieleria maiorica</name>
    <dbReference type="NCBI Taxonomy" id="2795974"/>
    <lineage>
        <taxon>Bacteria</taxon>
        <taxon>Pseudomonadati</taxon>
        <taxon>Planctomycetota</taxon>
        <taxon>Planctomycetia</taxon>
        <taxon>Pirellulales</taxon>
        <taxon>Pirellulaceae</taxon>
        <taxon>Stieleria</taxon>
    </lineage>
</organism>
<sequence length="395" mass="43976">MCRPDSRSLWLIALTAGGWWFGSATCQDPTPAALHDVASSHKPAAVVIPDGAVPHDELVGLVAGLGSESFATRHRAESKLIGYAIGDQSVAEQVKALLRDNPFPPQDIECYLSKRRLLNRLEMRERDLLMERFLYDPAFDRSSLPGWEQFRQCAGDTHDARLVFRCAVEDRLGIGRLLADGPTEAVRLTELETLDRHDSAGWSVALTLACRQQRTVADPQTVRLVALLRHPGTGPAPWREHEQRVLSRIIASLLTSTPIDLRDRLVIGLRYGCDDVVESDCRSTLNDPDESPSRIVAALLAASKLDFAPTEIDQWITSYSGDDRVSHVWRSMMPPKTTHRTQVRDVALALKLHRAGIDPRTRGFDALAADPILVFRPYSLGFETESSRRRTHANP</sequence>
<gene>
    <name evidence="1" type="ORF">Mal15_01270</name>
</gene>
<accession>A0A5B9M4P2</accession>
<dbReference type="AlphaFoldDB" id="A0A5B9M4P2"/>